<dbReference type="Proteomes" id="UP000177691">
    <property type="component" value="Unassembled WGS sequence"/>
</dbReference>
<dbReference type="Gene3D" id="3.40.50.150">
    <property type="entry name" value="Vaccinia Virus protein VP39"/>
    <property type="match status" value="1"/>
</dbReference>
<evidence type="ECO:0000313" key="5">
    <source>
        <dbReference type="EMBL" id="OGF18662.1"/>
    </source>
</evidence>
<dbReference type="PANTHER" id="PTHR13610:SF9">
    <property type="entry name" value="FI06469P"/>
    <property type="match status" value="1"/>
</dbReference>
<evidence type="ECO:0000256" key="2">
    <source>
        <dbReference type="ARBA" id="ARBA00022679"/>
    </source>
</evidence>
<dbReference type="InterPro" id="IPR026170">
    <property type="entry name" value="FAM173A/B"/>
</dbReference>
<dbReference type="SUPFAM" id="SSF53335">
    <property type="entry name" value="S-adenosyl-L-methionine-dependent methyltransferases"/>
    <property type="match status" value="1"/>
</dbReference>
<dbReference type="InterPro" id="IPR025789">
    <property type="entry name" value="DOT1_dom"/>
</dbReference>
<keyword evidence="1" id="KW-0489">Methyltransferase</keyword>
<name>A0A1F5RWG2_9BACT</name>
<dbReference type="Pfam" id="PF08123">
    <property type="entry name" value="DOT1"/>
    <property type="match status" value="1"/>
</dbReference>
<dbReference type="EMBL" id="MFFU01000040">
    <property type="protein sequence ID" value="OGF18662.1"/>
    <property type="molecule type" value="Genomic_DNA"/>
</dbReference>
<dbReference type="CDD" id="cd02440">
    <property type="entry name" value="AdoMet_MTases"/>
    <property type="match status" value="1"/>
</dbReference>
<gene>
    <name evidence="5" type="ORF">A3D54_01000</name>
</gene>
<accession>A0A1F5RWG2</accession>
<protein>
    <recommendedName>
        <fullName evidence="4">DOT1 domain-containing protein</fullName>
    </recommendedName>
</protein>
<evidence type="ECO:0000256" key="1">
    <source>
        <dbReference type="ARBA" id="ARBA00022603"/>
    </source>
</evidence>
<keyword evidence="2" id="KW-0808">Transferase</keyword>
<keyword evidence="3" id="KW-0949">S-adenosyl-L-methionine</keyword>
<feature type="domain" description="DOT1" evidence="4">
    <location>
        <begin position="33"/>
        <end position="80"/>
    </location>
</feature>
<dbReference type="GO" id="GO:0031151">
    <property type="term" value="F:histone H3K79 methyltransferase activity"/>
    <property type="evidence" value="ECO:0007669"/>
    <property type="project" value="InterPro"/>
</dbReference>
<reference evidence="5 6" key="1">
    <citation type="journal article" date="2016" name="Nat. Commun.">
        <title>Thousands of microbial genomes shed light on interconnected biogeochemical processes in an aquifer system.</title>
        <authorList>
            <person name="Anantharaman K."/>
            <person name="Brown C.T."/>
            <person name="Hug L.A."/>
            <person name="Sharon I."/>
            <person name="Castelle C.J."/>
            <person name="Probst A.J."/>
            <person name="Thomas B.C."/>
            <person name="Singh A."/>
            <person name="Wilkins M.J."/>
            <person name="Karaoz U."/>
            <person name="Brodie E.L."/>
            <person name="Williams K.H."/>
            <person name="Hubbard S.S."/>
            <person name="Banfield J.F."/>
        </authorList>
    </citation>
    <scope>NUCLEOTIDE SEQUENCE [LARGE SCALE GENOMIC DNA]</scope>
</reference>
<evidence type="ECO:0000313" key="6">
    <source>
        <dbReference type="Proteomes" id="UP000177691"/>
    </source>
</evidence>
<dbReference type="GO" id="GO:0032259">
    <property type="term" value="P:methylation"/>
    <property type="evidence" value="ECO:0007669"/>
    <property type="project" value="UniProtKB-KW"/>
</dbReference>
<dbReference type="InterPro" id="IPR029063">
    <property type="entry name" value="SAM-dependent_MTases_sf"/>
</dbReference>
<comment type="caution">
    <text evidence="5">The sequence shown here is derived from an EMBL/GenBank/DDBJ whole genome shotgun (WGS) entry which is preliminary data.</text>
</comment>
<proteinExistence type="predicted"/>
<dbReference type="PANTHER" id="PTHR13610">
    <property type="entry name" value="METHYLTRANSFERASE DOMAIN-CONTAINING PROTEIN"/>
    <property type="match status" value="1"/>
</dbReference>
<organism evidence="5 6">
    <name type="scientific">Candidatus Falkowbacteria bacterium RIFCSPHIGHO2_02_FULL_45_15</name>
    <dbReference type="NCBI Taxonomy" id="1797987"/>
    <lineage>
        <taxon>Bacteria</taxon>
        <taxon>Candidatus Falkowiibacteriota</taxon>
    </lineage>
</organism>
<sequence length="174" mass="19776">MEWLLYALLLFILILLISYAYASFSFAPWVPCWRKDLKRIFKLANLQAGEVFYDLGCGSGQVVFYAARQFQARAIGVELALPLYLICQLKKLIIGAVDVQFRWKNLFAENLSGADAVYFFGMPHSIAAKLKFKLERELKPGARVVSYVFPIPGWQPGIIDKPTAKAAAVYLYRR</sequence>
<evidence type="ECO:0000256" key="3">
    <source>
        <dbReference type="ARBA" id="ARBA00022691"/>
    </source>
</evidence>
<dbReference type="AlphaFoldDB" id="A0A1F5RWG2"/>
<evidence type="ECO:0000259" key="4">
    <source>
        <dbReference type="Pfam" id="PF08123"/>
    </source>
</evidence>